<comment type="caution">
    <text evidence="1">The sequence shown here is derived from an EMBL/GenBank/DDBJ whole genome shotgun (WGS) entry which is preliminary data.</text>
</comment>
<gene>
    <name evidence="1" type="ORF">C0J50_13157</name>
</gene>
<dbReference type="InterPro" id="IPR052090">
    <property type="entry name" value="Cytolytic_pore-forming_toxin"/>
</dbReference>
<name>A0AAD5FTA9_SILAS</name>
<dbReference type="PANTHER" id="PTHR31594">
    <property type="entry name" value="AIG1-TYPE G DOMAIN-CONTAINING PROTEIN"/>
    <property type="match status" value="1"/>
</dbReference>
<dbReference type="EMBL" id="MU551386">
    <property type="protein sequence ID" value="KAI5627284.1"/>
    <property type="molecule type" value="Genomic_DNA"/>
</dbReference>
<dbReference type="AlphaFoldDB" id="A0AAD5FTA9"/>
<proteinExistence type="predicted"/>
<keyword evidence="2" id="KW-1185">Reference proteome</keyword>
<evidence type="ECO:0000313" key="2">
    <source>
        <dbReference type="Proteomes" id="UP001205998"/>
    </source>
</evidence>
<dbReference type="PANTHER" id="PTHR31594:SF16">
    <property type="entry name" value="SI:CH211-281L24.3"/>
    <property type="match status" value="1"/>
</dbReference>
<protein>
    <submittedName>
        <fullName evidence="1">Uncharacterized protein</fullName>
    </submittedName>
</protein>
<reference evidence="1" key="1">
    <citation type="submission" date="2018-07" db="EMBL/GenBank/DDBJ databases">
        <title>Comparative genomics of catfishes provides insights into carnivory and benthic adaptation.</title>
        <authorList>
            <person name="Zhang Y."/>
            <person name="Wang D."/>
            <person name="Peng Z."/>
            <person name="Zheng S."/>
            <person name="Shao F."/>
            <person name="Tao W."/>
        </authorList>
    </citation>
    <scope>NUCLEOTIDE SEQUENCE</scope>
    <source>
        <strain evidence="1">Chongqing</strain>
    </source>
</reference>
<evidence type="ECO:0000313" key="1">
    <source>
        <dbReference type="EMBL" id="KAI5627284.1"/>
    </source>
</evidence>
<organism evidence="1 2">
    <name type="scientific">Silurus asotus</name>
    <name type="common">Amur catfish</name>
    <name type="synonym">Parasilurus asotus</name>
    <dbReference type="NCBI Taxonomy" id="30991"/>
    <lineage>
        <taxon>Eukaryota</taxon>
        <taxon>Metazoa</taxon>
        <taxon>Chordata</taxon>
        <taxon>Craniata</taxon>
        <taxon>Vertebrata</taxon>
        <taxon>Euteleostomi</taxon>
        <taxon>Actinopterygii</taxon>
        <taxon>Neopterygii</taxon>
        <taxon>Teleostei</taxon>
        <taxon>Ostariophysi</taxon>
        <taxon>Siluriformes</taxon>
        <taxon>Siluridae</taxon>
        <taxon>Silurus</taxon>
    </lineage>
</organism>
<dbReference type="Proteomes" id="UP001205998">
    <property type="component" value="Unassembled WGS sequence"/>
</dbReference>
<accession>A0AAD5FTA9</accession>
<dbReference type="Gene3D" id="1.20.58.1200">
    <property type="entry name" value="RNA silencing suppressor P21, N-terminal domain"/>
    <property type="match status" value="1"/>
</dbReference>
<sequence length="215" mass="24920">MALKYKELSYLIHLVQLCENEIHIPMSSHTDVLAKAGIIVTQNSKNICLHLHCDQDPQQLKDLVYRVLSWLPHVSALQFDRTHGEKEHEKRCRTFRLNLCLQAALKHPQNIHQTVHKILPSKEQSDFLLDLYSHVKQYESETGSSVLPALLPVYQSIPDVWSINLSETNISLILEVLKFQIMIKPVELRDYTGKESEVRSLLQCLPYISQLRFNK</sequence>